<evidence type="ECO:0000313" key="9">
    <source>
        <dbReference type="EMBL" id="SVA17858.1"/>
    </source>
</evidence>
<dbReference type="GO" id="GO:0009245">
    <property type="term" value="P:lipid A biosynthetic process"/>
    <property type="evidence" value="ECO:0007669"/>
    <property type="project" value="UniProtKB-KW"/>
</dbReference>
<comment type="function">
    <text evidence="8">Involved in unsaturated fatty acids biosynthesis. Catalyzes the dehydration of short chain beta-hydroxyacyl-ACPs and long chain saturated and unsaturated beta-hydroxyacyl-ACPs.</text>
</comment>
<dbReference type="EMBL" id="UINC01004927">
    <property type="protein sequence ID" value="SVA17858.1"/>
    <property type="molecule type" value="Genomic_DNA"/>
</dbReference>
<organism evidence="9">
    <name type="scientific">marine metagenome</name>
    <dbReference type="NCBI Taxonomy" id="408172"/>
    <lineage>
        <taxon>unclassified sequences</taxon>
        <taxon>metagenomes</taxon>
        <taxon>ecological metagenomes</taxon>
    </lineage>
</organism>
<evidence type="ECO:0000256" key="4">
    <source>
        <dbReference type="ARBA" id="ARBA00022516"/>
    </source>
</evidence>
<dbReference type="InterPro" id="IPR029069">
    <property type="entry name" value="HotDog_dom_sf"/>
</dbReference>
<dbReference type="PANTHER" id="PTHR30272">
    <property type="entry name" value="3-HYDROXYACYL-[ACYL-CARRIER-PROTEIN] DEHYDRATASE"/>
    <property type="match status" value="1"/>
</dbReference>
<dbReference type="Gene3D" id="3.10.129.10">
    <property type="entry name" value="Hotdog Thioesterase"/>
    <property type="match status" value="1"/>
</dbReference>
<dbReference type="GO" id="GO:0005737">
    <property type="term" value="C:cytoplasm"/>
    <property type="evidence" value="ECO:0007669"/>
    <property type="project" value="UniProtKB-SubCell"/>
</dbReference>
<protein>
    <recommendedName>
        <fullName evidence="2">3-hydroxyacyl-[acyl-carrier-protein] dehydratase</fullName>
        <ecNumber evidence="2">4.2.1.59</ecNumber>
    </recommendedName>
</protein>
<dbReference type="HAMAP" id="MF_00406">
    <property type="entry name" value="FabZ"/>
    <property type="match status" value="1"/>
</dbReference>
<evidence type="ECO:0000256" key="8">
    <source>
        <dbReference type="ARBA" id="ARBA00025049"/>
    </source>
</evidence>
<dbReference type="AlphaFoldDB" id="A0A381TQQ6"/>
<keyword evidence="6" id="KW-0443">Lipid metabolism</keyword>
<evidence type="ECO:0000256" key="2">
    <source>
        <dbReference type="ARBA" id="ARBA00013167"/>
    </source>
</evidence>
<reference evidence="9" key="1">
    <citation type="submission" date="2018-05" db="EMBL/GenBank/DDBJ databases">
        <authorList>
            <person name="Lanie J.A."/>
            <person name="Ng W.-L."/>
            <person name="Kazmierczak K.M."/>
            <person name="Andrzejewski T.M."/>
            <person name="Davidsen T.M."/>
            <person name="Wayne K.J."/>
            <person name="Tettelin H."/>
            <person name="Glass J.I."/>
            <person name="Rusch D."/>
            <person name="Podicherti R."/>
            <person name="Tsui H.-C.T."/>
            <person name="Winkler M.E."/>
        </authorList>
    </citation>
    <scope>NUCLEOTIDE SEQUENCE</scope>
</reference>
<dbReference type="GO" id="GO:0006633">
    <property type="term" value="P:fatty acid biosynthetic process"/>
    <property type="evidence" value="ECO:0007669"/>
    <property type="project" value="InterPro"/>
</dbReference>
<dbReference type="Pfam" id="PF07977">
    <property type="entry name" value="FabA"/>
    <property type="match status" value="1"/>
</dbReference>
<keyword evidence="7" id="KW-0456">Lyase</keyword>
<dbReference type="PANTHER" id="PTHR30272:SF1">
    <property type="entry name" value="3-HYDROXYACYL-[ACYL-CARRIER-PROTEIN] DEHYDRATASE"/>
    <property type="match status" value="1"/>
</dbReference>
<dbReference type="FunFam" id="3.10.129.10:FF:000001">
    <property type="entry name" value="3-hydroxyacyl-[acyl-carrier-protein] dehydratase FabZ"/>
    <property type="match status" value="1"/>
</dbReference>
<keyword evidence="3" id="KW-0963">Cytoplasm</keyword>
<dbReference type="NCBIfam" id="TIGR01750">
    <property type="entry name" value="fabZ"/>
    <property type="match status" value="1"/>
</dbReference>
<evidence type="ECO:0000256" key="3">
    <source>
        <dbReference type="ARBA" id="ARBA00022490"/>
    </source>
</evidence>
<accession>A0A381TQQ6</accession>
<comment type="subcellular location">
    <subcellularLocation>
        <location evidence="1">Cytoplasm</location>
    </subcellularLocation>
</comment>
<keyword evidence="5" id="KW-0441">Lipid A biosynthesis</keyword>
<feature type="non-terminal residue" evidence="9">
    <location>
        <position position="1"/>
    </location>
</feature>
<dbReference type="GO" id="GO:0019171">
    <property type="term" value="F:(3R)-hydroxyacyl-[acyl-carrier-protein] dehydratase activity"/>
    <property type="evidence" value="ECO:0007669"/>
    <property type="project" value="UniProtKB-EC"/>
</dbReference>
<dbReference type="EC" id="4.2.1.59" evidence="2"/>
<dbReference type="NCBIfam" id="NF000582">
    <property type="entry name" value="PRK00006.1"/>
    <property type="match status" value="1"/>
</dbReference>
<gene>
    <name evidence="9" type="ORF">METZ01_LOCUS70712</name>
</gene>
<keyword evidence="4" id="KW-0444">Lipid biosynthesis</keyword>
<name>A0A381TQQ6_9ZZZZ</name>
<dbReference type="InterPro" id="IPR013114">
    <property type="entry name" value="FabA_FabZ"/>
</dbReference>
<dbReference type="SUPFAM" id="SSF54637">
    <property type="entry name" value="Thioesterase/thiol ester dehydrase-isomerase"/>
    <property type="match status" value="1"/>
</dbReference>
<evidence type="ECO:0000256" key="1">
    <source>
        <dbReference type="ARBA" id="ARBA00004496"/>
    </source>
</evidence>
<dbReference type="InterPro" id="IPR010084">
    <property type="entry name" value="FabZ"/>
</dbReference>
<evidence type="ECO:0000256" key="7">
    <source>
        <dbReference type="ARBA" id="ARBA00023239"/>
    </source>
</evidence>
<proteinExistence type="inferred from homology"/>
<dbReference type="GO" id="GO:0016020">
    <property type="term" value="C:membrane"/>
    <property type="evidence" value="ECO:0007669"/>
    <property type="project" value="GOC"/>
</dbReference>
<evidence type="ECO:0000256" key="6">
    <source>
        <dbReference type="ARBA" id="ARBA00023098"/>
    </source>
</evidence>
<evidence type="ECO:0000256" key="5">
    <source>
        <dbReference type="ARBA" id="ARBA00022556"/>
    </source>
</evidence>
<sequence length="151" mass="16737">VNTKSQFEIQDIMKILPHRYPMILIDRITEITEGVGLTAIKNVTINEPYFAGHFPDQPVMPAVLILESMAQAGAFLVLNTVPDPLQKNMLFSSISDSKFRIPIIPGDQVEIKMQLIKIRLGAVKLRGEAYVFGKLVAEANFMANIVNRAGA</sequence>
<dbReference type="CDD" id="cd01288">
    <property type="entry name" value="FabZ"/>
    <property type="match status" value="1"/>
</dbReference>